<dbReference type="PROSITE" id="PS50943">
    <property type="entry name" value="HTH_CROC1"/>
    <property type="match status" value="1"/>
</dbReference>
<feature type="domain" description="HTH cro/C1-type" evidence="1">
    <location>
        <begin position="22"/>
        <end position="76"/>
    </location>
</feature>
<dbReference type="InterPro" id="IPR001387">
    <property type="entry name" value="Cro/C1-type_HTH"/>
</dbReference>
<protein>
    <recommendedName>
        <fullName evidence="1">HTH cro/C1-type domain-containing protein</fullName>
    </recommendedName>
</protein>
<organism evidence="2 3">
    <name type="scientific">Acinetobacter ursingii ANC 3649</name>
    <dbReference type="NCBI Taxonomy" id="1257043"/>
    <lineage>
        <taxon>Bacteria</taxon>
        <taxon>Pseudomonadati</taxon>
        <taxon>Pseudomonadota</taxon>
        <taxon>Gammaproteobacteria</taxon>
        <taxon>Moraxellales</taxon>
        <taxon>Moraxellaceae</taxon>
        <taxon>Acinetobacter</taxon>
    </lineage>
</organism>
<dbReference type="GO" id="GO:0003677">
    <property type="term" value="F:DNA binding"/>
    <property type="evidence" value="ECO:0007669"/>
    <property type="project" value="InterPro"/>
</dbReference>
<dbReference type="Proteomes" id="UP000013276">
    <property type="component" value="Unassembled WGS sequence"/>
</dbReference>
<dbReference type="HOGENOM" id="CLU_066192_30_3_6"/>
<reference evidence="2 3" key="1">
    <citation type="submission" date="2013-02" db="EMBL/GenBank/DDBJ databases">
        <title>The Genome Sequence of Acinetobacter ursingii NIPH ANC_3649.</title>
        <authorList>
            <consortium name="The Broad Institute Genome Sequencing Platform"/>
            <consortium name="The Broad Institute Genome Sequencing Center for Infectious Disease"/>
            <person name="Cerqueira G."/>
            <person name="Feldgarden M."/>
            <person name="Courvalin P."/>
            <person name="Perichon B."/>
            <person name="Grillot-Courvalin C."/>
            <person name="Clermont D."/>
            <person name="Rocha E."/>
            <person name="Yoon E.-J."/>
            <person name="Nemec A."/>
            <person name="Walker B."/>
            <person name="Young S.K."/>
            <person name="Zeng Q."/>
            <person name="Gargeya S."/>
            <person name="Fitzgerald M."/>
            <person name="Haas B."/>
            <person name="Abouelleil A."/>
            <person name="Alvarado L."/>
            <person name="Arachchi H.M."/>
            <person name="Berlin A.M."/>
            <person name="Chapman S.B."/>
            <person name="Dewar J."/>
            <person name="Goldberg J."/>
            <person name="Griggs A."/>
            <person name="Gujja S."/>
            <person name="Hansen M."/>
            <person name="Howarth C."/>
            <person name="Imamovic A."/>
            <person name="Larimer J."/>
            <person name="McCowan C."/>
            <person name="Murphy C."/>
            <person name="Neiman D."/>
            <person name="Pearson M."/>
            <person name="Priest M."/>
            <person name="Roberts A."/>
            <person name="Saif S."/>
            <person name="Shea T."/>
            <person name="Sisk P."/>
            <person name="Sykes S."/>
            <person name="Wortman J."/>
            <person name="Nusbaum C."/>
            <person name="Birren B."/>
        </authorList>
    </citation>
    <scope>NUCLEOTIDE SEQUENCE [LARGE SCALE GENOMIC DNA]</scope>
    <source>
        <strain evidence="2 3">ANC 3649</strain>
    </source>
</reference>
<evidence type="ECO:0000259" key="1">
    <source>
        <dbReference type="PROSITE" id="PS50943"/>
    </source>
</evidence>
<evidence type="ECO:0000313" key="2">
    <source>
        <dbReference type="EMBL" id="ENV80982.1"/>
    </source>
</evidence>
<dbReference type="InterPro" id="IPR010982">
    <property type="entry name" value="Lambda_DNA-bd_dom_sf"/>
</dbReference>
<dbReference type="PATRIC" id="fig|1257043.3.peg.129"/>
<dbReference type="SUPFAM" id="SSF47413">
    <property type="entry name" value="lambda repressor-like DNA-binding domains"/>
    <property type="match status" value="1"/>
</dbReference>
<dbReference type="AlphaFoldDB" id="N9C559"/>
<gene>
    <name evidence="2" type="ORF">F942_00133</name>
</gene>
<name>N9C559_9GAMM</name>
<accession>N9C559</accession>
<evidence type="ECO:0000313" key="3">
    <source>
        <dbReference type="Proteomes" id="UP000013276"/>
    </source>
</evidence>
<proteinExistence type="predicted"/>
<dbReference type="CDD" id="cd00093">
    <property type="entry name" value="HTH_XRE"/>
    <property type="match status" value="1"/>
</dbReference>
<sequence length="82" mass="9543">MLDILGMRSIHNPAYQALIKEIVSYRKSKNVTQVELASKLDKPQQYIAKVENFDRRVDVIELKEWLKALGADRDFLIKILVD</sequence>
<comment type="caution">
    <text evidence="2">The sequence shown here is derived from an EMBL/GenBank/DDBJ whole genome shotgun (WGS) entry which is preliminary data.</text>
</comment>
<dbReference type="Gene3D" id="1.10.260.40">
    <property type="entry name" value="lambda repressor-like DNA-binding domains"/>
    <property type="match status" value="1"/>
</dbReference>
<dbReference type="SMART" id="SM00530">
    <property type="entry name" value="HTH_XRE"/>
    <property type="match status" value="1"/>
</dbReference>
<keyword evidence="3" id="KW-1185">Reference proteome</keyword>
<dbReference type="EMBL" id="APQC01000001">
    <property type="protein sequence ID" value="ENV80982.1"/>
    <property type="molecule type" value="Genomic_DNA"/>
</dbReference>
<dbReference type="Pfam" id="PF01381">
    <property type="entry name" value="HTH_3"/>
    <property type="match status" value="1"/>
</dbReference>